<accession>A0A1I8F377</accession>
<dbReference type="Proteomes" id="UP000095280">
    <property type="component" value="Unplaced"/>
</dbReference>
<dbReference type="GO" id="GO:0042981">
    <property type="term" value="P:regulation of apoptotic process"/>
    <property type="evidence" value="ECO:0007669"/>
    <property type="project" value="InterPro"/>
</dbReference>
<proteinExistence type="inferred from homology"/>
<reference evidence="9" key="1">
    <citation type="submission" date="2016-11" db="UniProtKB">
        <authorList>
            <consortium name="WormBaseParasite"/>
        </authorList>
    </citation>
    <scope>IDENTIFICATION</scope>
</reference>
<feature type="transmembrane region" description="Helical" evidence="7">
    <location>
        <begin position="439"/>
        <end position="460"/>
    </location>
</feature>
<dbReference type="PANTHER" id="PTHR31107">
    <property type="entry name" value="APOPTOGENIC PROTEIN 1, MITOCHONDRIAL"/>
    <property type="match status" value="1"/>
</dbReference>
<dbReference type="Pfam" id="PF10231">
    <property type="entry name" value="COA8"/>
    <property type="match status" value="1"/>
</dbReference>
<evidence type="ECO:0000256" key="6">
    <source>
        <dbReference type="ARBA" id="ARBA00023136"/>
    </source>
</evidence>
<organism evidence="8 9">
    <name type="scientific">Macrostomum lignano</name>
    <dbReference type="NCBI Taxonomy" id="282301"/>
    <lineage>
        <taxon>Eukaryota</taxon>
        <taxon>Metazoa</taxon>
        <taxon>Spiralia</taxon>
        <taxon>Lophotrochozoa</taxon>
        <taxon>Platyhelminthes</taxon>
        <taxon>Rhabditophora</taxon>
        <taxon>Macrostomorpha</taxon>
        <taxon>Macrostomida</taxon>
        <taxon>Macrostomidae</taxon>
        <taxon>Macrostomum</taxon>
    </lineage>
</organism>
<dbReference type="Gene3D" id="1.10.437.10">
    <property type="entry name" value="Blc2-like"/>
    <property type="match status" value="1"/>
</dbReference>
<comment type="subcellular location">
    <subcellularLocation>
        <location evidence="1">Mitochondrion inner membrane</location>
        <topology evidence="1">Peripheral membrane protein</topology>
        <orientation evidence="1">Matrix side</orientation>
    </subcellularLocation>
</comment>
<evidence type="ECO:0000313" key="8">
    <source>
        <dbReference type="Proteomes" id="UP000095280"/>
    </source>
</evidence>
<keyword evidence="7" id="KW-1133">Transmembrane helix</keyword>
<comment type="similarity">
    <text evidence="2">Belongs to the COA8 family.</text>
</comment>
<keyword evidence="4" id="KW-0809">Transit peptide</keyword>
<evidence type="ECO:0000256" key="2">
    <source>
        <dbReference type="ARBA" id="ARBA00005453"/>
    </source>
</evidence>
<evidence type="ECO:0000256" key="4">
    <source>
        <dbReference type="ARBA" id="ARBA00022946"/>
    </source>
</evidence>
<feature type="transmembrane region" description="Helical" evidence="7">
    <location>
        <begin position="171"/>
        <end position="191"/>
    </location>
</feature>
<name>A0A1I8F377_9PLAT</name>
<dbReference type="GO" id="GO:0097193">
    <property type="term" value="P:intrinsic apoptotic signaling pathway"/>
    <property type="evidence" value="ECO:0007669"/>
    <property type="project" value="InterPro"/>
</dbReference>
<evidence type="ECO:0000256" key="1">
    <source>
        <dbReference type="ARBA" id="ARBA00004443"/>
    </source>
</evidence>
<keyword evidence="8" id="KW-1185">Reference proteome</keyword>
<keyword evidence="3" id="KW-0999">Mitochondrion inner membrane</keyword>
<dbReference type="AlphaFoldDB" id="A0A1I8F377"/>
<dbReference type="PANTHER" id="PTHR31107:SF2">
    <property type="entry name" value="CYTOCHROME C OXIDASE ASSEMBLY FACTOR 8"/>
    <property type="match status" value="1"/>
</dbReference>
<dbReference type="InterPro" id="IPR036834">
    <property type="entry name" value="Bcl-2-like_sf"/>
</dbReference>
<dbReference type="InterPro" id="IPR018796">
    <property type="entry name" value="COA8"/>
</dbReference>
<keyword evidence="5" id="KW-0496">Mitochondrion</keyword>
<evidence type="ECO:0000256" key="3">
    <source>
        <dbReference type="ARBA" id="ARBA00022792"/>
    </source>
</evidence>
<sequence length="606" mass="68554">MSICRRLRLQDCRVSKVLETEERTAFSMSYDLLRYNLENMPLPPDVNHEAEAVAESASRELLGDSNEVNNLLRSPLGTQLSSSSLGQEMSRLADEFRASRQGTQADQLAASVNLSELSSNPHSFTDILEQLFHSGYNVESFVALFHFVARLLQRAYFEGGESVFKDLCKQLMFAFLTYLLANLIKFLANMFRNLSQRRQEALLGFLSGLAVASAACAVVGYFVLRNIDNNTTMEKKSTEQSYVAEEEADQTVPTVPEYDYNELNPVEQHVLEATTGLLTSTAAQEVPDININTLTTVAAQETVNAPPDFVDRAQASLRNSDVGLQLRRYAADFASTQEAGRLRTLADQFIQQRITYARLVNQLETEFHRSYDLNGLVRVQFFVAHLLPGVLRSAINQNPQADCLRLIKYFLLYLGRCRVLSLAARIFSEARRHWGHAAIFFAGFSIGSVVATTAIMAMSLSRVCLSSISRRFLSSSSSSLRSKNRISESVGPPDPRSCIRPVDVKIGDELRDIQARCYRDKRLAAFDLCHKHWAAHNQAFKLAKDRFSIIKRTELAFAPEEQLMPDQMAEFYRQFLEQTRQGQYEFNRLWYRTLLGLLLSYNLLNT</sequence>
<evidence type="ECO:0000256" key="7">
    <source>
        <dbReference type="SAM" id="Phobius"/>
    </source>
</evidence>
<evidence type="ECO:0000313" key="9">
    <source>
        <dbReference type="WBParaSite" id="maker-unitig_15891-snap-gene-0.2-mRNA-1"/>
    </source>
</evidence>
<protein>
    <submittedName>
        <fullName evidence="9">Transmembrane protein</fullName>
    </submittedName>
</protein>
<evidence type="ECO:0000256" key="5">
    <source>
        <dbReference type="ARBA" id="ARBA00023128"/>
    </source>
</evidence>
<feature type="transmembrane region" description="Helical" evidence="7">
    <location>
        <begin position="203"/>
        <end position="224"/>
    </location>
</feature>
<keyword evidence="7" id="KW-0812">Transmembrane</keyword>
<keyword evidence="6 7" id="KW-0472">Membrane</keyword>
<dbReference type="GO" id="GO:0005743">
    <property type="term" value="C:mitochondrial inner membrane"/>
    <property type="evidence" value="ECO:0007669"/>
    <property type="project" value="UniProtKB-SubCell"/>
</dbReference>
<dbReference type="WBParaSite" id="maker-unitig_15891-snap-gene-0.2-mRNA-1">
    <property type="protein sequence ID" value="maker-unitig_15891-snap-gene-0.2-mRNA-1"/>
    <property type="gene ID" value="maker-unitig_15891-snap-gene-0.2"/>
</dbReference>